<feature type="domain" description="RRM" evidence="9">
    <location>
        <begin position="65"/>
        <end position="147"/>
    </location>
</feature>
<dbReference type="PROSITE" id="PS50102">
    <property type="entry name" value="RRM"/>
    <property type="match status" value="1"/>
</dbReference>
<dbReference type="EMBL" id="CP054538">
    <property type="protein sequence ID" value="QSL65647.1"/>
    <property type="molecule type" value="Genomic_DNA"/>
</dbReference>
<dbReference type="Proteomes" id="UP000663699">
    <property type="component" value="Chromosome 7"/>
</dbReference>
<dbReference type="SUPFAM" id="SSF54928">
    <property type="entry name" value="RNA-binding domain, RBD"/>
    <property type="match status" value="1"/>
</dbReference>
<dbReference type="GO" id="GO:0003723">
    <property type="term" value="F:RNA binding"/>
    <property type="evidence" value="ECO:0007669"/>
    <property type="project" value="UniProtKB-UniRule"/>
</dbReference>
<dbReference type="InterPro" id="IPR035979">
    <property type="entry name" value="RBD_domain_sf"/>
</dbReference>
<evidence type="ECO:0000259" key="9">
    <source>
        <dbReference type="PROSITE" id="PS50102"/>
    </source>
</evidence>
<evidence type="ECO:0000256" key="8">
    <source>
        <dbReference type="SAM" id="MobiDB-lite"/>
    </source>
</evidence>
<evidence type="ECO:0000313" key="11">
    <source>
        <dbReference type="Proteomes" id="UP000663699"/>
    </source>
</evidence>
<sequence>MNSENKTNNNSYSLNNNKKSNIKSNIDINNTISKTDKENIETILFCKKTLTKKVLEASEKSKMSGIVYLSKIPPFMKPETIRHLLSQYGEIGRIFLASENYKSYIKRIRYKGNKKKKYTEGWVEFKEKKKAKLAADTLNTTIIGGKPGTYYHDDIWNIKYLPKFKWSHLQEQFSSKNASRASKLRAEISRTKRENQNYIKNYQHGKMIENIKNKKRKTNEDISSNSEKRTKCKFKQREAIINNISTDIKNEINKVLDKIF</sequence>
<evidence type="ECO:0000256" key="5">
    <source>
        <dbReference type="ARBA" id="ARBA00032634"/>
    </source>
</evidence>
<dbReference type="InterPro" id="IPR039119">
    <property type="entry name" value="ABT1/Esf2"/>
</dbReference>
<name>A0A899GAP1_9ASCO</name>
<feature type="coiled-coil region" evidence="7">
    <location>
        <begin position="181"/>
        <end position="228"/>
    </location>
</feature>
<comment type="subcellular location">
    <subcellularLocation>
        <location evidence="1">Nucleus</location>
        <location evidence="1">Nucleolus</location>
    </subcellularLocation>
</comment>
<evidence type="ECO:0000256" key="1">
    <source>
        <dbReference type="ARBA" id="ARBA00004604"/>
    </source>
</evidence>
<dbReference type="GO" id="GO:0005730">
    <property type="term" value="C:nucleolus"/>
    <property type="evidence" value="ECO:0007669"/>
    <property type="project" value="UniProtKB-SubCell"/>
</dbReference>
<evidence type="ECO:0000256" key="6">
    <source>
        <dbReference type="PROSITE-ProRule" id="PRU00176"/>
    </source>
</evidence>
<keyword evidence="11" id="KW-1185">Reference proteome</keyword>
<dbReference type="InterPro" id="IPR012677">
    <property type="entry name" value="Nucleotide-bd_a/b_plait_sf"/>
</dbReference>
<dbReference type="GO" id="GO:0000472">
    <property type="term" value="P:endonucleolytic cleavage to generate mature 5'-end of SSU-rRNA from (SSU-rRNA, 5.8S rRNA, LSU-rRNA)"/>
    <property type="evidence" value="ECO:0007669"/>
    <property type="project" value="TreeGrafter"/>
</dbReference>
<evidence type="ECO:0000256" key="4">
    <source>
        <dbReference type="ARBA" id="ARBA00023242"/>
    </source>
</evidence>
<dbReference type="PANTHER" id="PTHR12311:SF7">
    <property type="entry name" value="ACTIVATOR OF BASAL TRANSCRIPTION 1"/>
    <property type="match status" value="1"/>
</dbReference>
<proteinExistence type="inferred from homology"/>
<reference evidence="10" key="1">
    <citation type="submission" date="2020-06" db="EMBL/GenBank/DDBJ databases">
        <title>Genomes of multiple members of Pneumocystis genus reveal paths to human pathogen Pneumocystis jirovecii.</title>
        <authorList>
            <person name="Cisse O.H."/>
            <person name="Ma L."/>
            <person name="Dekker J."/>
            <person name="Khil P."/>
            <person name="Jo J."/>
            <person name="Brenchley J."/>
            <person name="Blair R."/>
            <person name="Pahar B."/>
            <person name="Chabe M."/>
            <person name="Van Rompay K.A."/>
            <person name="Keesler R."/>
            <person name="Sukura A."/>
            <person name="Hirsch V."/>
            <person name="Kutty G."/>
            <person name="Liu Y."/>
            <person name="Peng L."/>
            <person name="Chen J."/>
            <person name="Song J."/>
            <person name="Weissenbacher-Lang C."/>
            <person name="Xu J."/>
            <person name="Upham N.S."/>
            <person name="Stajich J.E."/>
            <person name="Cuomo C.A."/>
            <person name="Cushion M.T."/>
            <person name="Kovacs J.A."/>
        </authorList>
    </citation>
    <scope>NUCLEOTIDE SEQUENCE</scope>
    <source>
        <strain evidence="10">2A</strain>
    </source>
</reference>
<gene>
    <name evidence="10" type="ORF">MERGE_002960</name>
</gene>
<evidence type="ECO:0000313" key="10">
    <source>
        <dbReference type="EMBL" id="QSL65647.1"/>
    </source>
</evidence>
<dbReference type="GO" id="GO:0000447">
    <property type="term" value="P:endonucleolytic cleavage in ITS1 to separate SSU-rRNA from 5.8S rRNA and LSU-rRNA from tricistronic rRNA transcript (SSU-rRNA, 5.8S rRNA, LSU-rRNA)"/>
    <property type="evidence" value="ECO:0007669"/>
    <property type="project" value="TreeGrafter"/>
</dbReference>
<dbReference type="InterPro" id="IPR034353">
    <property type="entry name" value="ABT1/ESF2_RRM"/>
</dbReference>
<accession>A0A899GAP1</accession>
<dbReference type="CDD" id="cd12263">
    <property type="entry name" value="RRM_ABT1_like"/>
    <property type="match status" value="1"/>
</dbReference>
<feature type="region of interest" description="Disordered" evidence="8">
    <location>
        <begin position="1"/>
        <end position="20"/>
    </location>
</feature>
<dbReference type="PANTHER" id="PTHR12311">
    <property type="entry name" value="ACTIVATOR OF BASAL TRANSCRIPTION 1"/>
    <property type="match status" value="1"/>
</dbReference>
<organism evidence="10 11">
    <name type="scientific">Pneumocystis wakefieldiae</name>
    <dbReference type="NCBI Taxonomy" id="38082"/>
    <lineage>
        <taxon>Eukaryota</taxon>
        <taxon>Fungi</taxon>
        <taxon>Dikarya</taxon>
        <taxon>Ascomycota</taxon>
        <taxon>Taphrinomycotina</taxon>
        <taxon>Pneumocystomycetes</taxon>
        <taxon>Pneumocystaceae</taxon>
        <taxon>Pneumocystis</taxon>
    </lineage>
</organism>
<dbReference type="InterPro" id="IPR000504">
    <property type="entry name" value="RRM_dom"/>
</dbReference>
<keyword evidence="3 6" id="KW-0694">RNA-binding</keyword>
<dbReference type="GO" id="GO:0000480">
    <property type="term" value="P:endonucleolytic cleavage in 5'-ETS of tricistronic rRNA transcript (SSU-rRNA, 5.8S rRNA, LSU-rRNA)"/>
    <property type="evidence" value="ECO:0007669"/>
    <property type="project" value="TreeGrafter"/>
</dbReference>
<comment type="similarity">
    <text evidence="2">Belongs to the ESF2/ABP1 family.</text>
</comment>
<dbReference type="Gene3D" id="3.30.70.330">
    <property type="match status" value="1"/>
</dbReference>
<evidence type="ECO:0000256" key="7">
    <source>
        <dbReference type="SAM" id="Coils"/>
    </source>
</evidence>
<evidence type="ECO:0000256" key="3">
    <source>
        <dbReference type="ARBA" id="ARBA00022884"/>
    </source>
</evidence>
<keyword evidence="7" id="KW-0175">Coiled coil</keyword>
<protein>
    <recommendedName>
        <fullName evidence="5">18S rRNA factor 2</fullName>
    </recommendedName>
</protein>
<dbReference type="AlphaFoldDB" id="A0A899GAP1"/>
<evidence type="ECO:0000256" key="2">
    <source>
        <dbReference type="ARBA" id="ARBA00005819"/>
    </source>
</evidence>
<dbReference type="SMART" id="SM00360">
    <property type="entry name" value="RRM"/>
    <property type="match status" value="1"/>
</dbReference>
<dbReference type="GO" id="GO:0034462">
    <property type="term" value="P:small-subunit processome assembly"/>
    <property type="evidence" value="ECO:0007669"/>
    <property type="project" value="TreeGrafter"/>
</dbReference>
<keyword evidence="4" id="KW-0539">Nucleus</keyword>
<dbReference type="OrthoDB" id="287393at2759"/>